<organism evidence="3 4">
    <name type="scientific">Nephila pilipes</name>
    <name type="common">Giant wood spider</name>
    <name type="synonym">Nephila maculata</name>
    <dbReference type="NCBI Taxonomy" id="299642"/>
    <lineage>
        <taxon>Eukaryota</taxon>
        <taxon>Metazoa</taxon>
        <taxon>Ecdysozoa</taxon>
        <taxon>Arthropoda</taxon>
        <taxon>Chelicerata</taxon>
        <taxon>Arachnida</taxon>
        <taxon>Araneae</taxon>
        <taxon>Araneomorphae</taxon>
        <taxon>Entelegynae</taxon>
        <taxon>Araneoidea</taxon>
        <taxon>Nephilidae</taxon>
        <taxon>Nephila</taxon>
    </lineage>
</organism>
<protein>
    <submittedName>
        <fullName evidence="3">Vigilin</fullName>
    </submittedName>
</protein>
<dbReference type="InterPro" id="IPR036612">
    <property type="entry name" value="KH_dom_type_1_sf"/>
</dbReference>
<reference evidence="3" key="1">
    <citation type="submission" date="2020-08" db="EMBL/GenBank/DDBJ databases">
        <title>Multicomponent nature underlies the extraordinary mechanical properties of spider dragline silk.</title>
        <authorList>
            <person name="Kono N."/>
            <person name="Nakamura H."/>
            <person name="Mori M."/>
            <person name="Yoshida Y."/>
            <person name="Ohtoshi R."/>
            <person name="Malay A.D."/>
            <person name="Moran D.A.P."/>
            <person name="Tomita M."/>
            <person name="Numata K."/>
            <person name="Arakawa K."/>
        </authorList>
    </citation>
    <scope>NUCLEOTIDE SEQUENCE</scope>
</reference>
<dbReference type="InterPro" id="IPR004088">
    <property type="entry name" value="KH_dom_type_1"/>
</dbReference>
<comment type="caution">
    <text evidence="3">The sequence shown here is derived from an EMBL/GenBank/DDBJ whole genome shotgun (WGS) entry which is preliminary data.</text>
</comment>
<feature type="domain" description="K Homology" evidence="2">
    <location>
        <begin position="68"/>
        <end position="130"/>
    </location>
</feature>
<feature type="domain" description="K Homology" evidence="2">
    <location>
        <begin position="7"/>
        <end position="63"/>
    </location>
</feature>
<evidence type="ECO:0000313" key="3">
    <source>
        <dbReference type="EMBL" id="GFS41388.1"/>
    </source>
</evidence>
<dbReference type="PROSITE" id="PS50084">
    <property type="entry name" value="KH_TYPE_1"/>
    <property type="match status" value="1"/>
</dbReference>
<dbReference type="EMBL" id="BMAW01043836">
    <property type="protein sequence ID" value="GFS41388.1"/>
    <property type="molecule type" value="Genomic_DNA"/>
</dbReference>
<dbReference type="Proteomes" id="UP000887013">
    <property type="component" value="Unassembled WGS sequence"/>
</dbReference>
<dbReference type="AlphaFoldDB" id="A0A8X6IDB5"/>
<name>A0A8X6IDB5_NEPPI</name>
<dbReference type="Pfam" id="PF00013">
    <property type="entry name" value="KH_1"/>
    <property type="match status" value="1"/>
</dbReference>
<dbReference type="SUPFAM" id="SSF54791">
    <property type="entry name" value="Eukaryotic type KH-domain (KH-domain type I)"/>
    <property type="match status" value="2"/>
</dbReference>
<gene>
    <name evidence="3" type="primary">Hdlbp_1</name>
    <name evidence="3" type="ORF">NPIL_161661</name>
</gene>
<evidence type="ECO:0000313" key="4">
    <source>
        <dbReference type="Proteomes" id="UP000887013"/>
    </source>
</evidence>
<dbReference type="InterPro" id="IPR004087">
    <property type="entry name" value="KH_dom"/>
</dbReference>
<dbReference type="SMART" id="SM00322">
    <property type="entry name" value="KH"/>
    <property type="match status" value="2"/>
</dbReference>
<keyword evidence="1" id="KW-0694">RNA-binding</keyword>
<sequence>MFIVDCTSICSEIRLICKKGANSKYITQDLSKAQVDFTDKRIKVEGPSEVVYEACKRLREMIYNLRKQVSYEEIKVNPAIHRHVIGKNGSNIKRFKEDTITIVNIPSDNENDVVRIEGAPDGVAQVKKLL</sequence>
<dbReference type="GO" id="GO:0003723">
    <property type="term" value="F:RNA binding"/>
    <property type="evidence" value="ECO:0007669"/>
    <property type="project" value="UniProtKB-UniRule"/>
</dbReference>
<evidence type="ECO:0000259" key="2">
    <source>
        <dbReference type="SMART" id="SM00322"/>
    </source>
</evidence>
<keyword evidence="4" id="KW-1185">Reference proteome</keyword>
<accession>A0A8X6IDB5</accession>
<dbReference type="GO" id="GO:0010468">
    <property type="term" value="P:regulation of gene expression"/>
    <property type="evidence" value="ECO:0007669"/>
    <property type="project" value="UniProtKB-ARBA"/>
</dbReference>
<dbReference type="CDD" id="cd02394">
    <property type="entry name" value="KH-I_Vigilin_rpt6"/>
    <property type="match status" value="1"/>
</dbReference>
<dbReference type="OrthoDB" id="271862at2759"/>
<proteinExistence type="predicted"/>
<dbReference type="Gene3D" id="3.30.1370.10">
    <property type="entry name" value="K Homology domain, type 1"/>
    <property type="match status" value="2"/>
</dbReference>
<evidence type="ECO:0000256" key="1">
    <source>
        <dbReference type="PROSITE-ProRule" id="PRU00117"/>
    </source>
</evidence>